<reference evidence="2" key="2">
    <citation type="submission" date="2023-05" db="EMBL/GenBank/DDBJ databases">
        <authorList>
            <consortium name="Lawrence Berkeley National Laboratory"/>
            <person name="Steindorff A."/>
            <person name="Hensen N."/>
            <person name="Bonometti L."/>
            <person name="Westerberg I."/>
            <person name="Brannstrom I.O."/>
            <person name="Guillou S."/>
            <person name="Cros-Aarteil S."/>
            <person name="Calhoun S."/>
            <person name="Haridas S."/>
            <person name="Kuo A."/>
            <person name="Mondo S."/>
            <person name="Pangilinan J."/>
            <person name="Riley R."/>
            <person name="Labutti K."/>
            <person name="Andreopoulos B."/>
            <person name="Lipzen A."/>
            <person name="Chen C."/>
            <person name="Yanf M."/>
            <person name="Daum C."/>
            <person name="Ng V."/>
            <person name="Clum A."/>
            <person name="Ohm R."/>
            <person name="Martin F."/>
            <person name="Silar P."/>
            <person name="Natvig D."/>
            <person name="Lalanne C."/>
            <person name="Gautier V."/>
            <person name="Ament-Velasquez S.L."/>
            <person name="Kruys A."/>
            <person name="Hutchinson M.I."/>
            <person name="Powell A.J."/>
            <person name="Barry K."/>
            <person name="Miller A.N."/>
            <person name="Grigoriev I.V."/>
            <person name="Debuchy R."/>
            <person name="Gladieux P."/>
            <person name="Thoren M.H."/>
            <person name="Johannesson H."/>
        </authorList>
    </citation>
    <scope>NUCLEOTIDE SEQUENCE</scope>
    <source>
        <strain evidence="2">CBS 532.94</strain>
    </source>
</reference>
<gene>
    <name evidence="2" type="ORF">C8A03DRAFT_37239</name>
</gene>
<evidence type="ECO:0000313" key="3">
    <source>
        <dbReference type="Proteomes" id="UP001303760"/>
    </source>
</evidence>
<proteinExistence type="predicted"/>
<name>A0AAN7C410_9PEZI</name>
<evidence type="ECO:0000256" key="1">
    <source>
        <dbReference type="SAM" id="MobiDB-lite"/>
    </source>
</evidence>
<keyword evidence="3" id="KW-1185">Reference proteome</keyword>
<evidence type="ECO:0000313" key="2">
    <source>
        <dbReference type="EMBL" id="KAK4234929.1"/>
    </source>
</evidence>
<feature type="compositionally biased region" description="Basic and acidic residues" evidence="1">
    <location>
        <begin position="71"/>
        <end position="83"/>
    </location>
</feature>
<feature type="non-terminal residue" evidence="2">
    <location>
        <position position="334"/>
    </location>
</feature>
<organism evidence="2 3">
    <name type="scientific">Achaetomium macrosporum</name>
    <dbReference type="NCBI Taxonomy" id="79813"/>
    <lineage>
        <taxon>Eukaryota</taxon>
        <taxon>Fungi</taxon>
        <taxon>Dikarya</taxon>
        <taxon>Ascomycota</taxon>
        <taxon>Pezizomycotina</taxon>
        <taxon>Sordariomycetes</taxon>
        <taxon>Sordariomycetidae</taxon>
        <taxon>Sordariales</taxon>
        <taxon>Chaetomiaceae</taxon>
        <taxon>Achaetomium</taxon>
    </lineage>
</organism>
<sequence>MPRVQQRNKTKKGASSRGGARKHARESTSSGRQTRSAAAARASGARRGDGSTGRRRREERRELTDDEEMKVDEGGIKFEKNSDVEGGDAEFGGEGGDSDGEFELPSLPAPAKVPKMPSELLSELKGWLLNLREQHWSSSDRITKQVRQVDEEKYLNMTALVRDPLGQEDDTARLERETRDYVQFLEGQKKNTHLALLWRILPRFMGCLPPALFDGRNLKYDSSDNPRVTIGGVRRPSPIWSRWFCEKLAVLITHPFFQSSPALLAVVPQYAIKLRTNDRRRWPLENPTDGRFLDDLAAAFRHPHPTRSSAEVHTDFADIKAVIQALDGLHTQRC</sequence>
<dbReference type="AlphaFoldDB" id="A0AAN7C410"/>
<feature type="region of interest" description="Disordered" evidence="1">
    <location>
        <begin position="1"/>
        <end position="98"/>
    </location>
</feature>
<dbReference type="EMBL" id="MU860313">
    <property type="protein sequence ID" value="KAK4234929.1"/>
    <property type="molecule type" value="Genomic_DNA"/>
</dbReference>
<reference evidence="2" key="1">
    <citation type="journal article" date="2023" name="Mol. Phylogenet. Evol.">
        <title>Genome-scale phylogeny and comparative genomics of the fungal order Sordariales.</title>
        <authorList>
            <person name="Hensen N."/>
            <person name="Bonometti L."/>
            <person name="Westerberg I."/>
            <person name="Brannstrom I.O."/>
            <person name="Guillou S."/>
            <person name="Cros-Aarteil S."/>
            <person name="Calhoun S."/>
            <person name="Haridas S."/>
            <person name="Kuo A."/>
            <person name="Mondo S."/>
            <person name="Pangilinan J."/>
            <person name="Riley R."/>
            <person name="LaButti K."/>
            <person name="Andreopoulos B."/>
            <person name="Lipzen A."/>
            <person name="Chen C."/>
            <person name="Yan M."/>
            <person name="Daum C."/>
            <person name="Ng V."/>
            <person name="Clum A."/>
            <person name="Steindorff A."/>
            <person name="Ohm R.A."/>
            <person name="Martin F."/>
            <person name="Silar P."/>
            <person name="Natvig D.O."/>
            <person name="Lalanne C."/>
            <person name="Gautier V."/>
            <person name="Ament-Velasquez S.L."/>
            <person name="Kruys A."/>
            <person name="Hutchinson M.I."/>
            <person name="Powell A.J."/>
            <person name="Barry K."/>
            <person name="Miller A.N."/>
            <person name="Grigoriev I.V."/>
            <person name="Debuchy R."/>
            <person name="Gladieux P."/>
            <person name="Hiltunen Thoren M."/>
            <person name="Johannesson H."/>
        </authorList>
    </citation>
    <scope>NUCLEOTIDE SEQUENCE</scope>
    <source>
        <strain evidence="2">CBS 532.94</strain>
    </source>
</reference>
<feature type="compositionally biased region" description="Low complexity" evidence="1">
    <location>
        <begin position="27"/>
        <end position="45"/>
    </location>
</feature>
<accession>A0AAN7C410</accession>
<dbReference type="Proteomes" id="UP001303760">
    <property type="component" value="Unassembled WGS sequence"/>
</dbReference>
<comment type="caution">
    <text evidence="2">The sequence shown here is derived from an EMBL/GenBank/DDBJ whole genome shotgun (WGS) entry which is preliminary data.</text>
</comment>
<feature type="compositionally biased region" description="Basic residues" evidence="1">
    <location>
        <begin position="1"/>
        <end position="24"/>
    </location>
</feature>
<protein>
    <submittedName>
        <fullName evidence="2">Uncharacterized protein</fullName>
    </submittedName>
</protein>